<dbReference type="EMBL" id="KR029594">
    <property type="protein sequence ID" value="AKH47435.1"/>
    <property type="molecule type" value="Genomic_DNA"/>
</dbReference>
<evidence type="ECO:0000313" key="1">
    <source>
        <dbReference type="EMBL" id="AKH47435.1"/>
    </source>
</evidence>
<protein>
    <submittedName>
        <fullName evidence="1">Uncharacterized protein</fullName>
    </submittedName>
</protein>
<sequence>MSKTHWKKLQNPDYIGAYELEDGKDLNVIIDSVRTEQVKNVQGQSEECCVARLKGHKPMILNVTNSKMIARLTGSPYIEDWSDTEMTLYVAMVPAFGETVEALRIRPKTAKREKEVLTLGHKRWDGAVKAVKSGSYQLSDITDKYKLADDVLDIFKKAAGIDDEI</sequence>
<name>A0A0F7L6F4_9VIRU</name>
<reference evidence="1" key="2">
    <citation type="submission" date="2015-03" db="EMBL/GenBank/DDBJ databases">
        <authorList>
            <person name="Chow C.-E.T."/>
            <person name="Winget D.M."/>
            <person name="White R.A.III."/>
            <person name="Hallam S.J."/>
            <person name="Suttle C.A."/>
        </authorList>
    </citation>
    <scope>NUCLEOTIDE SEQUENCE</scope>
    <source>
        <strain evidence="1">H4084988</strain>
    </source>
</reference>
<reference evidence="1" key="1">
    <citation type="journal article" date="2015" name="Front. Microbiol.">
        <title>Combining genomic sequencing methods to explore viral diversity and reveal potential virus-host interactions.</title>
        <authorList>
            <person name="Chow C.E."/>
            <person name="Winget D.M."/>
            <person name="White R.A.III."/>
            <person name="Hallam S.J."/>
            <person name="Suttle C.A."/>
        </authorList>
    </citation>
    <scope>NUCLEOTIDE SEQUENCE</scope>
    <source>
        <strain evidence="1">H4084988</strain>
    </source>
</reference>
<accession>A0A0F7L6F4</accession>
<organism evidence="1">
    <name type="scientific">uncultured marine virus</name>
    <dbReference type="NCBI Taxonomy" id="186617"/>
    <lineage>
        <taxon>Viruses</taxon>
        <taxon>environmental samples</taxon>
    </lineage>
</organism>
<proteinExistence type="predicted"/>